<evidence type="ECO:0000313" key="3">
    <source>
        <dbReference type="Proteomes" id="UP000094526"/>
    </source>
</evidence>
<dbReference type="STRING" id="86049.A0A1C1CJA0"/>
<dbReference type="AlphaFoldDB" id="A0A1C1CJA0"/>
<dbReference type="VEuPathDB" id="FungiDB:CLCR_04467"/>
<gene>
    <name evidence="2" type="ORF">CLCR_04467</name>
</gene>
<keyword evidence="3" id="KW-1185">Reference proteome</keyword>
<sequence>MATVDDTFNPAALTRSDTVASTASNVKAPPAPAAKPKASHPRVDLEPLYTELKSLIGANWEVYFDAVTRFIRGTSSHSGWENRAAD</sequence>
<reference evidence="3" key="1">
    <citation type="submission" date="2015-07" db="EMBL/GenBank/DDBJ databases">
        <authorList>
            <person name="Teixeira M.M."/>
            <person name="Souza R.C."/>
            <person name="Almeida L.G."/>
            <person name="Vicente V.A."/>
            <person name="de Hoog S."/>
            <person name="Bocca A.L."/>
            <person name="de Almeida S.R."/>
            <person name="Vasconcelos A.T."/>
            <person name="Felipe M.S."/>
        </authorList>
    </citation>
    <scope>NUCLEOTIDE SEQUENCE [LARGE SCALE GENOMIC DNA]</scope>
    <source>
        <strain evidence="3">KSF</strain>
    </source>
</reference>
<dbReference type="InterPro" id="IPR024738">
    <property type="entry name" value="Hfi1/Tada1"/>
</dbReference>
<evidence type="ECO:0000313" key="2">
    <source>
        <dbReference type="EMBL" id="OCT48511.1"/>
    </source>
</evidence>
<dbReference type="Proteomes" id="UP000094526">
    <property type="component" value="Unassembled WGS sequence"/>
</dbReference>
<dbReference type="eggNOG" id="ENOG502RX84">
    <property type="taxonomic scope" value="Eukaryota"/>
</dbReference>
<comment type="caution">
    <text evidence="2">The sequence shown here is derived from an EMBL/GenBank/DDBJ whole genome shotgun (WGS) entry which is preliminary data.</text>
</comment>
<proteinExistence type="predicted"/>
<dbReference type="OrthoDB" id="10264870at2759"/>
<organism evidence="2 3">
    <name type="scientific">Cladophialophora carrionii</name>
    <dbReference type="NCBI Taxonomy" id="86049"/>
    <lineage>
        <taxon>Eukaryota</taxon>
        <taxon>Fungi</taxon>
        <taxon>Dikarya</taxon>
        <taxon>Ascomycota</taxon>
        <taxon>Pezizomycotina</taxon>
        <taxon>Eurotiomycetes</taxon>
        <taxon>Chaetothyriomycetidae</taxon>
        <taxon>Chaetothyriales</taxon>
        <taxon>Herpotrichiellaceae</taxon>
        <taxon>Cladophialophora</taxon>
    </lineage>
</organism>
<accession>A0A1C1CJA0</accession>
<dbReference type="EMBL" id="LGRB01000012">
    <property type="protein sequence ID" value="OCT48511.1"/>
    <property type="molecule type" value="Genomic_DNA"/>
</dbReference>
<protein>
    <submittedName>
        <fullName evidence="2">Uncharacterized protein</fullName>
    </submittedName>
</protein>
<dbReference type="Pfam" id="PF12767">
    <property type="entry name" value="SAGA-Tad1"/>
    <property type="match status" value="1"/>
</dbReference>
<dbReference type="VEuPathDB" id="FungiDB:G647_08635"/>
<name>A0A1C1CJA0_9EURO</name>
<feature type="region of interest" description="Disordered" evidence="1">
    <location>
        <begin position="1"/>
        <end position="41"/>
    </location>
</feature>
<evidence type="ECO:0000256" key="1">
    <source>
        <dbReference type="SAM" id="MobiDB-lite"/>
    </source>
</evidence>
<feature type="compositionally biased region" description="Polar residues" evidence="1">
    <location>
        <begin position="15"/>
        <end position="25"/>
    </location>
</feature>
<dbReference type="GO" id="GO:0070461">
    <property type="term" value="C:SAGA-type complex"/>
    <property type="evidence" value="ECO:0007669"/>
    <property type="project" value="InterPro"/>
</dbReference>